<name>A0ABR9W878_9BACT</name>
<comment type="caution">
    <text evidence="6">The sequence shown here is derived from an EMBL/GenBank/DDBJ whole genome shotgun (WGS) entry which is preliminary data.</text>
</comment>
<dbReference type="InterPro" id="IPR035909">
    <property type="entry name" value="CheB_C"/>
</dbReference>
<dbReference type="Proteomes" id="UP000634134">
    <property type="component" value="Unassembled WGS sequence"/>
</dbReference>
<dbReference type="PANTHER" id="PTHR42872">
    <property type="entry name" value="PROTEIN-GLUTAMATE METHYLESTERASE/PROTEIN-GLUTAMINE GLUTAMINASE"/>
    <property type="match status" value="1"/>
</dbReference>
<dbReference type="Gene3D" id="3.40.50.180">
    <property type="entry name" value="Methylesterase CheB, C-terminal domain"/>
    <property type="match status" value="1"/>
</dbReference>
<keyword evidence="4" id="KW-0145">Chemotaxis</keyword>
<evidence type="ECO:0000256" key="1">
    <source>
        <dbReference type="ARBA" id="ARBA00022801"/>
    </source>
</evidence>
<dbReference type="EC" id="3.1.1.61" evidence="2"/>
<evidence type="ECO:0000313" key="7">
    <source>
        <dbReference type="Proteomes" id="UP000634134"/>
    </source>
</evidence>
<feature type="active site" evidence="4">
    <location>
        <position position="134"/>
    </location>
</feature>
<evidence type="ECO:0000259" key="5">
    <source>
        <dbReference type="PROSITE" id="PS50122"/>
    </source>
</evidence>
<evidence type="ECO:0000256" key="3">
    <source>
        <dbReference type="ARBA" id="ARBA00048267"/>
    </source>
</evidence>
<protein>
    <recommendedName>
        <fullName evidence="2">protein-glutamate methylesterase</fullName>
        <ecNumber evidence="2">3.1.1.61</ecNumber>
    </recommendedName>
</protein>
<dbReference type="SUPFAM" id="SSF52738">
    <property type="entry name" value="Methylesterase CheB, C-terminal domain"/>
    <property type="match status" value="1"/>
</dbReference>
<keyword evidence="7" id="KW-1185">Reference proteome</keyword>
<dbReference type="CDD" id="cd16434">
    <property type="entry name" value="CheB-CheR_fusion"/>
    <property type="match status" value="1"/>
</dbReference>
<comment type="catalytic activity">
    <reaction evidence="3">
        <text>[protein]-L-glutamate 5-O-methyl ester + H2O = L-glutamyl-[protein] + methanol + H(+)</text>
        <dbReference type="Rhea" id="RHEA:23236"/>
        <dbReference type="Rhea" id="RHEA-COMP:10208"/>
        <dbReference type="Rhea" id="RHEA-COMP:10311"/>
        <dbReference type="ChEBI" id="CHEBI:15377"/>
        <dbReference type="ChEBI" id="CHEBI:15378"/>
        <dbReference type="ChEBI" id="CHEBI:17790"/>
        <dbReference type="ChEBI" id="CHEBI:29973"/>
        <dbReference type="ChEBI" id="CHEBI:82795"/>
        <dbReference type="EC" id="3.1.1.61"/>
    </reaction>
</comment>
<evidence type="ECO:0000313" key="6">
    <source>
        <dbReference type="EMBL" id="MBE9461682.1"/>
    </source>
</evidence>
<dbReference type="EMBL" id="JACYGY010000001">
    <property type="protein sequence ID" value="MBE9461682.1"/>
    <property type="molecule type" value="Genomic_DNA"/>
</dbReference>
<organism evidence="6 7">
    <name type="scientific">Dyadobacter subterraneus</name>
    <dbReference type="NCBI Taxonomy" id="2773304"/>
    <lineage>
        <taxon>Bacteria</taxon>
        <taxon>Pseudomonadati</taxon>
        <taxon>Bacteroidota</taxon>
        <taxon>Cytophagia</taxon>
        <taxon>Cytophagales</taxon>
        <taxon>Spirosomataceae</taxon>
        <taxon>Dyadobacter</taxon>
    </lineage>
</organism>
<sequence length="200" mass="22472">MEKEKKFFIVAIGFSGGGTDDLYQFFSSVPPFPNTAFIIIQHLGRDYVSRRDKMLARHTDMPVSWATDHELVKPGHIYMLPVNKFMTIKEGYLEIYDRDPLDKSNWAFDIFFHSMAENVKKMGIGIILSGAGTDGTKGAIHMHQENGMIMIRDPLTATFKGMPDSAILKDHPAEILSPKELAAALMSLVYQDGLDETEND</sequence>
<dbReference type="Pfam" id="PF01339">
    <property type="entry name" value="CheB_methylest"/>
    <property type="match status" value="1"/>
</dbReference>
<proteinExistence type="predicted"/>
<dbReference type="RefSeq" id="WP_194119947.1">
    <property type="nucleotide sequence ID" value="NZ_JACYGY010000001.1"/>
</dbReference>
<feature type="active site" evidence="4">
    <location>
        <position position="15"/>
    </location>
</feature>
<feature type="active site" evidence="4">
    <location>
        <position position="42"/>
    </location>
</feature>
<keyword evidence="1 4" id="KW-0378">Hydrolase</keyword>
<dbReference type="PANTHER" id="PTHR42872:SF6">
    <property type="entry name" value="PROTEIN-GLUTAMATE METHYLESTERASE_PROTEIN-GLUTAMINE GLUTAMINASE"/>
    <property type="match status" value="1"/>
</dbReference>
<accession>A0ABR9W878</accession>
<reference evidence="7" key="1">
    <citation type="submission" date="2023-07" db="EMBL/GenBank/DDBJ databases">
        <title>Dyadobacter sp. nov 'subterranea' isolated from contaminted grondwater.</title>
        <authorList>
            <person name="Szabo I."/>
            <person name="Al-Omari J."/>
            <person name="Szerdahelyi S.G."/>
            <person name="Rado J."/>
        </authorList>
    </citation>
    <scope>NUCLEOTIDE SEQUENCE [LARGE SCALE GENOMIC DNA]</scope>
    <source>
        <strain evidence="7">UP-52</strain>
    </source>
</reference>
<evidence type="ECO:0000256" key="2">
    <source>
        <dbReference type="ARBA" id="ARBA00039140"/>
    </source>
</evidence>
<feature type="domain" description="CheB-type methylesterase" evidence="5">
    <location>
        <begin position="9"/>
        <end position="192"/>
    </location>
</feature>
<dbReference type="PROSITE" id="PS50122">
    <property type="entry name" value="CHEB"/>
    <property type="match status" value="1"/>
</dbReference>
<dbReference type="InterPro" id="IPR000673">
    <property type="entry name" value="Sig_transdc_resp-reg_Me-estase"/>
</dbReference>
<evidence type="ECO:0000256" key="4">
    <source>
        <dbReference type="PROSITE-ProRule" id="PRU00050"/>
    </source>
</evidence>
<gene>
    <name evidence="6" type="ORF">IEE83_07290</name>
</gene>